<dbReference type="EMBL" id="VEVO01000020">
    <property type="protein sequence ID" value="KAF0025753.1"/>
    <property type="molecule type" value="Genomic_DNA"/>
</dbReference>
<dbReference type="PANTHER" id="PTHR10132">
    <property type="entry name" value="ALPHA-/EPSILON-SARCOGLYCAN FAMILY MEMBER"/>
    <property type="match status" value="1"/>
</dbReference>
<dbReference type="GO" id="GO:0016012">
    <property type="term" value="C:sarcoglycan complex"/>
    <property type="evidence" value="ECO:0007669"/>
    <property type="project" value="InterPro"/>
</dbReference>
<reference evidence="3 4" key="1">
    <citation type="submission" date="2019-06" db="EMBL/GenBank/DDBJ databases">
        <title>Draft genomes of female and male turbot (Scophthalmus maximus).</title>
        <authorList>
            <person name="Xu H."/>
            <person name="Xu X.-W."/>
            <person name="Shao C."/>
            <person name="Chen S."/>
        </authorList>
    </citation>
    <scope>NUCLEOTIDE SEQUENCE [LARGE SCALE GENOMIC DNA]</scope>
    <source>
        <strain evidence="3">Ysfricsl-2016a</strain>
        <tissue evidence="3">Blood</tissue>
    </source>
</reference>
<comment type="caution">
    <text evidence="3">The sequence shown here is derived from an EMBL/GenBank/DDBJ whole genome shotgun (WGS) entry which is preliminary data.</text>
</comment>
<name>A0A6A4RUS2_SCOMX</name>
<feature type="transmembrane region" description="Helical" evidence="2">
    <location>
        <begin position="27"/>
        <end position="50"/>
    </location>
</feature>
<dbReference type="InterPro" id="IPR008908">
    <property type="entry name" value="Sarcoglycan_alpha/epsilon"/>
</dbReference>
<keyword evidence="2" id="KW-0472">Membrane</keyword>
<keyword evidence="2" id="KW-1133">Transmembrane helix</keyword>
<sequence length="118" mass="12935">MGSGILEAGGDFEPPESPPSRDFFPDYIVTVIVPLILAIILCLLLAYIMYGRREGVIQLYHHHTIHGNTDELRDMSGNRGVPPPLSTTPMFNSRTGERAPPSPLRSDSPSVPLILAQQ</sequence>
<keyword evidence="2" id="KW-0812">Transmembrane</keyword>
<evidence type="ECO:0000313" key="4">
    <source>
        <dbReference type="Proteomes" id="UP000438429"/>
    </source>
</evidence>
<accession>A0A6A4RUS2</accession>
<gene>
    <name evidence="3" type="ORF">F2P81_022634</name>
</gene>
<proteinExistence type="predicted"/>
<dbReference type="Proteomes" id="UP000438429">
    <property type="component" value="Unassembled WGS sequence"/>
</dbReference>
<evidence type="ECO:0000256" key="2">
    <source>
        <dbReference type="SAM" id="Phobius"/>
    </source>
</evidence>
<dbReference type="AlphaFoldDB" id="A0A6A4RUS2"/>
<feature type="region of interest" description="Disordered" evidence="1">
    <location>
        <begin position="68"/>
        <end position="118"/>
    </location>
</feature>
<organism evidence="3 4">
    <name type="scientific">Scophthalmus maximus</name>
    <name type="common">Turbot</name>
    <name type="synonym">Psetta maxima</name>
    <dbReference type="NCBI Taxonomy" id="52904"/>
    <lineage>
        <taxon>Eukaryota</taxon>
        <taxon>Metazoa</taxon>
        <taxon>Chordata</taxon>
        <taxon>Craniata</taxon>
        <taxon>Vertebrata</taxon>
        <taxon>Euteleostomi</taxon>
        <taxon>Actinopterygii</taxon>
        <taxon>Neopterygii</taxon>
        <taxon>Teleostei</taxon>
        <taxon>Neoteleostei</taxon>
        <taxon>Acanthomorphata</taxon>
        <taxon>Carangaria</taxon>
        <taxon>Pleuronectiformes</taxon>
        <taxon>Pleuronectoidei</taxon>
        <taxon>Scophthalmidae</taxon>
        <taxon>Scophthalmus</taxon>
    </lineage>
</organism>
<evidence type="ECO:0000256" key="1">
    <source>
        <dbReference type="SAM" id="MobiDB-lite"/>
    </source>
</evidence>
<protein>
    <submittedName>
        <fullName evidence="3">Uncharacterized protein</fullName>
    </submittedName>
</protein>
<dbReference type="PANTHER" id="PTHR10132:SF16">
    <property type="entry name" value="ALPHA-SARCOGLYCAN"/>
    <property type="match status" value="1"/>
</dbReference>
<evidence type="ECO:0000313" key="3">
    <source>
        <dbReference type="EMBL" id="KAF0025753.1"/>
    </source>
</evidence>